<evidence type="ECO:0000256" key="1">
    <source>
        <dbReference type="SAM" id="Phobius"/>
    </source>
</evidence>
<dbReference type="InterPro" id="IPR007612">
    <property type="entry name" value="LOR"/>
</dbReference>
<evidence type="ECO:0000313" key="4">
    <source>
        <dbReference type="EMBL" id="ORX85847.1"/>
    </source>
</evidence>
<sequence>MFKEFLKIPINEHNINNAVVVIVLDLSKKKITKSPRDIAVVNPDFIFQVPFFSFSKCVFYDRNNKPLVNIRDNFEVYSGKDKKIMERKEIIDINIESYFRSAGLFIGKEKKNAPIIYKIIKIKSKTLYFEYILEMVPSVDYIFLMALAIIYMSNDEQIKHRMKVRYH</sequence>
<protein>
    <submittedName>
        <fullName evidence="3">Uncharacterized protein</fullName>
    </submittedName>
</protein>
<dbReference type="AlphaFoldDB" id="A0A1Y1V1A2"/>
<feature type="transmembrane region" description="Helical" evidence="1">
    <location>
        <begin position="131"/>
        <end position="152"/>
    </location>
</feature>
<dbReference type="Proteomes" id="UP000193944">
    <property type="component" value="Unassembled WGS sequence"/>
</dbReference>
<dbReference type="EMBL" id="MCFG01000789">
    <property type="protein sequence ID" value="ORX44229.1"/>
    <property type="molecule type" value="Genomic_DNA"/>
</dbReference>
<keyword evidence="5" id="KW-1185">Reference proteome</keyword>
<dbReference type="Pfam" id="PF04525">
    <property type="entry name" value="LOR"/>
    <property type="match status" value="1"/>
</dbReference>
<name>A0A1Y1V1A2_9FUNG</name>
<evidence type="ECO:0000313" key="3">
    <source>
        <dbReference type="EMBL" id="ORX44229.1"/>
    </source>
</evidence>
<organism evidence="3 5">
    <name type="scientific">Anaeromyces robustus</name>
    <dbReference type="NCBI Taxonomy" id="1754192"/>
    <lineage>
        <taxon>Eukaryota</taxon>
        <taxon>Fungi</taxon>
        <taxon>Fungi incertae sedis</taxon>
        <taxon>Chytridiomycota</taxon>
        <taxon>Chytridiomycota incertae sedis</taxon>
        <taxon>Neocallimastigomycetes</taxon>
        <taxon>Neocallimastigales</taxon>
        <taxon>Neocallimastigaceae</taxon>
        <taxon>Anaeromyces</taxon>
    </lineage>
</organism>
<accession>A0A1Y1V1A2</accession>
<reference evidence="3 5" key="2">
    <citation type="submission" date="2016-08" db="EMBL/GenBank/DDBJ databases">
        <title>Pervasive Adenine N6-methylation of Active Genes in Fungi.</title>
        <authorList>
            <consortium name="DOE Joint Genome Institute"/>
            <person name="Mondo S.J."/>
            <person name="Dannebaum R.O."/>
            <person name="Kuo R.C."/>
            <person name="Labutti K."/>
            <person name="Haridas S."/>
            <person name="Kuo A."/>
            <person name="Salamov A."/>
            <person name="Ahrendt S.R."/>
            <person name="Lipzen A."/>
            <person name="Sullivan W."/>
            <person name="Andreopoulos W.B."/>
            <person name="Clum A."/>
            <person name="Lindquist E."/>
            <person name="Daum C."/>
            <person name="Ramamoorthy G.K."/>
            <person name="Gryganskyi A."/>
            <person name="Culley D."/>
            <person name="Magnuson J.K."/>
            <person name="James T.Y."/>
            <person name="O'Malley M.A."/>
            <person name="Stajich J.E."/>
            <person name="Spatafora J.W."/>
            <person name="Visel A."/>
            <person name="Grigoriev I.V."/>
        </authorList>
    </citation>
    <scope>NUCLEOTIDE SEQUENCE [LARGE SCALE GENOMIC DNA]</scope>
    <source>
        <strain evidence="3 5">S4</strain>
    </source>
</reference>
<keyword evidence="1" id="KW-0472">Membrane</keyword>
<keyword evidence="1" id="KW-1133">Transmembrane helix</keyword>
<dbReference type="EMBL" id="MCFG01000789">
    <property type="protein sequence ID" value="ORX44228.1"/>
    <property type="molecule type" value="Genomic_DNA"/>
</dbReference>
<evidence type="ECO:0000313" key="5">
    <source>
        <dbReference type="Proteomes" id="UP000193944"/>
    </source>
</evidence>
<reference evidence="3 5" key="1">
    <citation type="submission" date="2016-08" db="EMBL/GenBank/DDBJ databases">
        <title>A Parts List for Fungal Cellulosomes Revealed by Comparative Genomics.</title>
        <authorList>
            <consortium name="DOE Joint Genome Institute"/>
            <person name="Haitjema C.H."/>
            <person name="Gilmore S.P."/>
            <person name="Henske J.K."/>
            <person name="Solomon K.V."/>
            <person name="De Groot R."/>
            <person name="Kuo A."/>
            <person name="Mondo S.J."/>
            <person name="Salamov A.A."/>
            <person name="Labutti K."/>
            <person name="Zhao Z."/>
            <person name="Chiniquy J."/>
            <person name="Barry K."/>
            <person name="Brewer H.M."/>
            <person name="Purvine S.O."/>
            <person name="Wright A.T."/>
            <person name="Boxma B."/>
            <person name="Van Alen T."/>
            <person name="Hackstein J.H."/>
            <person name="Baker S.E."/>
            <person name="Grigoriev I.V."/>
            <person name="O'Malley M.A."/>
        </authorList>
    </citation>
    <scope>NUCLEOTIDE SEQUENCE [LARGE SCALE GENOMIC DNA]</scope>
    <source>
        <strain evidence="3 5">S4</strain>
    </source>
</reference>
<gene>
    <name evidence="4" type="ORF">BCR32DRAFT_275932</name>
    <name evidence="2" type="ORF">BCR32DRAFT_288315</name>
    <name evidence="3" type="ORF">BCR32DRAFT_288316</name>
</gene>
<keyword evidence="1" id="KW-0812">Transmembrane</keyword>
<comment type="caution">
    <text evidence="3">The sequence shown here is derived from an EMBL/GenBank/DDBJ whole genome shotgun (WGS) entry which is preliminary data.</text>
</comment>
<evidence type="ECO:0000313" key="2">
    <source>
        <dbReference type="EMBL" id="ORX44228.1"/>
    </source>
</evidence>
<dbReference type="EMBL" id="MCFG01000029">
    <property type="protein sequence ID" value="ORX85847.1"/>
    <property type="molecule type" value="Genomic_DNA"/>
</dbReference>
<proteinExistence type="predicted"/>